<protein>
    <submittedName>
        <fullName evidence="1">Uncharacterized protein</fullName>
    </submittedName>
</protein>
<comment type="caution">
    <text evidence="1">The sequence shown here is derived from an EMBL/GenBank/DDBJ whole genome shotgun (WGS) entry which is preliminary data.</text>
</comment>
<dbReference type="AlphaFoldDB" id="A0A9D4A523"/>
<sequence>METQRNGGEISLRPYTIQQRRSESYSGLLLVKSRGRFWPRLCHSTISSQMARRMPSPSTSISLKTFFSKAAEEKYNTKTSKQPFCIKKGFLFQYTAFIRYTEAISSMVEKHGWQLFCLHPNDVLTKVIKEFYAHLTYLGNAFIYVCGASVLFDEYSINAQYGLREVLDEHSQFVKTITVE</sequence>
<organism evidence="1 2">
    <name type="scientific">Gossypium stocksii</name>
    <dbReference type="NCBI Taxonomy" id="47602"/>
    <lineage>
        <taxon>Eukaryota</taxon>
        <taxon>Viridiplantae</taxon>
        <taxon>Streptophyta</taxon>
        <taxon>Embryophyta</taxon>
        <taxon>Tracheophyta</taxon>
        <taxon>Spermatophyta</taxon>
        <taxon>Magnoliopsida</taxon>
        <taxon>eudicotyledons</taxon>
        <taxon>Gunneridae</taxon>
        <taxon>Pentapetalae</taxon>
        <taxon>rosids</taxon>
        <taxon>malvids</taxon>
        <taxon>Malvales</taxon>
        <taxon>Malvaceae</taxon>
        <taxon>Malvoideae</taxon>
        <taxon>Gossypium</taxon>
    </lineage>
</organism>
<evidence type="ECO:0000313" key="1">
    <source>
        <dbReference type="EMBL" id="KAH1091177.1"/>
    </source>
</evidence>
<accession>A0A9D4A523</accession>
<reference evidence="1 2" key="1">
    <citation type="journal article" date="2021" name="Plant Biotechnol. J.">
        <title>Multi-omics assisted identification of the key and species-specific regulatory components of drought-tolerant mechanisms in Gossypium stocksii.</title>
        <authorList>
            <person name="Yu D."/>
            <person name="Ke L."/>
            <person name="Zhang D."/>
            <person name="Wu Y."/>
            <person name="Sun Y."/>
            <person name="Mei J."/>
            <person name="Sun J."/>
            <person name="Sun Y."/>
        </authorList>
    </citation>
    <scope>NUCLEOTIDE SEQUENCE [LARGE SCALE GENOMIC DNA]</scope>
    <source>
        <strain evidence="2">cv. E1</strain>
        <tissue evidence="1">Leaf</tissue>
    </source>
</reference>
<dbReference type="Proteomes" id="UP000828251">
    <property type="component" value="Unassembled WGS sequence"/>
</dbReference>
<dbReference type="OrthoDB" id="10507526at2759"/>
<name>A0A9D4A523_9ROSI</name>
<keyword evidence="2" id="KW-1185">Reference proteome</keyword>
<dbReference type="EMBL" id="JAIQCV010000006">
    <property type="protein sequence ID" value="KAH1091177.1"/>
    <property type="molecule type" value="Genomic_DNA"/>
</dbReference>
<proteinExistence type="predicted"/>
<gene>
    <name evidence="1" type="ORF">J1N35_018434</name>
</gene>
<evidence type="ECO:0000313" key="2">
    <source>
        <dbReference type="Proteomes" id="UP000828251"/>
    </source>
</evidence>